<dbReference type="GO" id="GO:0005737">
    <property type="term" value="C:cytoplasm"/>
    <property type="evidence" value="ECO:0007669"/>
    <property type="project" value="UniProtKB-ARBA"/>
</dbReference>
<name>A0A2P5D7A3_TREOI</name>
<dbReference type="PROSITE" id="PS51718">
    <property type="entry name" value="G_DYNAMIN_2"/>
    <property type="match status" value="1"/>
</dbReference>
<dbReference type="SMART" id="SM00302">
    <property type="entry name" value="GED"/>
    <property type="match status" value="1"/>
</dbReference>
<sequence length="680" mass="76733">MGGEKLNSFHNVSNSSDLDHHDKGSYEIVKVDDPNELPLLAPIVSSYNDRIRPVLDAVDKLRNLAVMEEGIELPTIVVVGDQSSGKSSVLESLARISLPRGQGICTRVPLIMRLQNHSNPLPELYLEYNNGKVVHVDEESISEAINLATEEIAGGGKGISKTPLTLVVKKNGVPDLTMIDLPGITRVPVHGQPENIYDQIKDIIMEYIKPEASIILNVLSATVDFPTCESIRMSQSVDRTGERTLAVVTKSDKAPEGLLEKVTADDVNIGLGYVCVRNRVGDESYEEARFEESKLFQTHSELSKIDKSIVGIPVLAQKLTQIQAKSIARNLPDIVKKINDKLNQNLAEFKKLPKAMNSFAEAMTAFMRIIGLVKESLRKILLRGEFDEYPDEKSMHCKARFVEMLNGFSDELQNCPQSDQTRNFLMDEIKHLEEAKEISLPNFLPRTAFLSILHEKINGISSIPIDFVAKLWDYIEHVVITVLMNHVEDYYQLQLSTRRAGLNLIEKMKEKSMKWVMEVVEMEKLTDYTCNPDFESEWNKFMAQKESFMSYVKIYDTINIGGFGSVDAINARQFPHLSQQAYDLRMRIVAYWKIVLRRLVDSMALHLQLSVHKLVNKELEKEIVSELMASNENVFERLMEESPSVATKRIKLTGSTKKLNECKEILATIMDRIATSSCGD</sequence>
<dbReference type="FunCoup" id="A0A2P5D7A3">
    <property type="interactions" value="35"/>
</dbReference>
<evidence type="ECO:0000256" key="1">
    <source>
        <dbReference type="ARBA" id="ARBA00022741"/>
    </source>
</evidence>
<dbReference type="Pfam" id="PF00350">
    <property type="entry name" value="Dynamin_N"/>
    <property type="match status" value="1"/>
</dbReference>
<evidence type="ECO:0000256" key="3">
    <source>
        <dbReference type="ARBA" id="ARBA00023175"/>
    </source>
</evidence>
<evidence type="ECO:0000313" key="7">
    <source>
        <dbReference type="EMBL" id="PON69181.1"/>
    </source>
</evidence>
<proteinExistence type="predicted"/>
<evidence type="ECO:0000256" key="4">
    <source>
        <dbReference type="SAM" id="MobiDB-lite"/>
    </source>
</evidence>
<dbReference type="Pfam" id="PF02212">
    <property type="entry name" value="GED"/>
    <property type="match status" value="1"/>
</dbReference>
<dbReference type="Gene3D" id="1.20.120.1240">
    <property type="entry name" value="Dynamin, middle domain"/>
    <property type="match status" value="1"/>
</dbReference>
<accession>A0A2P5D7A3</accession>
<dbReference type="PROSITE" id="PS51388">
    <property type="entry name" value="GED"/>
    <property type="match status" value="1"/>
</dbReference>
<dbReference type="GO" id="GO:0016020">
    <property type="term" value="C:membrane"/>
    <property type="evidence" value="ECO:0007669"/>
    <property type="project" value="TreeGrafter"/>
</dbReference>
<keyword evidence="1" id="KW-0547">Nucleotide-binding</keyword>
<feature type="domain" description="GED" evidence="5">
    <location>
        <begin position="581"/>
        <end position="674"/>
    </location>
</feature>
<dbReference type="SUPFAM" id="SSF52540">
    <property type="entry name" value="P-loop containing nucleoside triphosphate hydrolases"/>
    <property type="match status" value="1"/>
</dbReference>
<dbReference type="PANTHER" id="PTHR11566">
    <property type="entry name" value="DYNAMIN"/>
    <property type="match status" value="1"/>
</dbReference>
<keyword evidence="8" id="KW-1185">Reference proteome</keyword>
<dbReference type="CDD" id="cd08771">
    <property type="entry name" value="DLP_1"/>
    <property type="match status" value="1"/>
</dbReference>
<dbReference type="FunFam" id="3.40.50.300:FF:001237">
    <property type="entry name" value="Dynamin-related protein 4C"/>
    <property type="match status" value="1"/>
</dbReference>
<dbReference type="GO" id="GO:0005525">
    <property type="term" value="F:GTP binding"/>
    <property type="evidence" value="ECO:0007669"/>
    <property type="project" value="UniProtKB-KW"/>
</dbReference>
<dbReference type="AlphaFoldDB" id="A0A2P5D7A3"/>
<dbReference type="InterPro" id="IPR003130">
    <property type="entry name" value="GED"/>
</dbReference>
<dbReference type="Gene3D" id="3.40.50.300">
    <property type="entry name" value="P-loop containing nucleotide triphosphate hydrolases"/>
    <property type="match status" value="1"/>
</dbReference>
<evidence type="ECO:0000259" key="6">
    <source>
        <dbReference type="PROSITE" id="PS51718"/>
    </source>
</evidence>
<reference evidence="8" key="1">
    <citation type="submission" date="2016-06" db="EMBL/GenBank/DDBJ databases">
        <title>Parallel loss of symbiosis genes in relatives of nitrogen-fixing non-legume Parasponia.</title>
        <authorList>
            <person name="Van Velzen R."/>
            <person name="Holmer R."/>
            <person name="Bu F."/>
            <person name="Rutten L."/>
            <person name="Van Zeijl A."/>
            <person name="Liu W."/>
            <person name="Santuari L."/>
            <person name="Cao Q."/>
            <person name="Sharma T."/>
            <person name="Shen D."/>
            <person name="Roswanjaya Y."/>
            <person name="Wardhani T."/>
            <person name="Kalhor M.S."/>
            <person name="Jansen J."/>
            <person name="Van den Hoogen J."/>
            <person name="Gungor B."/>
            <person name="Hartog M."/>
            <person name="Hontelez J."/>
            <person name="Verver J."/>
            <person name="Yang W.-C."/>
            <person name="Schijlen E."/>
            <person name="Repin R."/>
            <person name="Schilthuizen M."/>
            <person name="Schranz E."/>
            <person name="Heidstra R."/>
            <person name="Miyata K."/>
            <person name="Fedorova E."/>
            <person name="Kohlen W."/>
            <person name="Bisseling T."/>
            <person name="Smit S."/>
            <person name="Geurts R."/>
        </authorList>
    </citation>
    <scope>NUCLEOTIDE SEQUENCE [LARGE SCALE GENOMIC DNA]</scope>
    <source>
        <strain evidence="8">cv. RG33-2</strain>
    </source>
</reference>
<dbReference type="GO" id="GO:0008017">
    <property type="term" value="F:microtubule binding"/>
    <property type="evidence" value="ECO:0007669"/>
    <property type="project" value="TreeGrafter"/>
</dbReference>
<organism evidence="7 8">
    <name type="scientific">Trema orientale</name>
    <name type="common">Charcoal tree</name>
    <name type="synonym">Celtis orientalis</name>
    <dbReference type="NCBI Taxonomy" id="63057"/>
    <lineage>
        <taxon>Eukaryota</taxon>
        <taxon>Viridiplantae</taxon>
        <taxon>Streptophyta</taxon>
        <taxon>Embryophyta</taxon>
        <taxon>Tracheophyta</taxon>
        <taxon>Spermatophyta</taxon>
        <taxon>Magnoliopsida</taxon>
        <taxon>eudicotyledons</taxon>
        <taxon>Gunneridae</taxon>
        <taxon>Pentapetalae</taxon>
        <taxon>rosids</taxon>
        <taxon>fabids</taxon>
        <taxon>Rosales</taxon>
        <taxon>Cannabaceae</taxon>
        <taxon>Trema</taxon>
    </lineage>
</organism>
<dbReference type="OrthoDB" id="5061070at2759"/>
<dbReference type="InterPro" id="IPR001401">
    <property type="entry name" value="Dynamin_GTPase"/>
</dbReference>
<evidence type="ECO:0000313" key="8">
    <source>
        <dbReference type="Proteomes" id="UP000237000"/>
    </source>
</evidence>
<dbReference type="InterPro" id="IPR022812">
    <property type="entry name" value="Dynamin"/>
</dbReference>
<evidence type="ECO:0000256" key="2">
    <source>
        <dbReference type="ARBA" id="ARBA00023134"/>
    </source>
</evidence>
<dbReference type="PANTHER" id="PTHR11566:SF173">
    <property type="entry name" value="DYNAMIN-RELATED PROTEIN 4C"/>
    <property type="match status" value="1"/>
</dbReference>
<dbReference type="InParanoid" id="A0A2P5D7A3"/>
<dbReference type="STRING" id="63057.A0A2P5D7A3"/>
<protein>
    <submittedName>
        <fullName evidence="7">Dynamin superfamily</fullName>
    </submittedName>
</protein>
<dbReference type="GO" id="GO:0003924">
    <property type="term" value="F:GTPase activity"/>
    <property type="evidence" value="ECO:0007669"/>
    <property type="project" value="InterPro"/>
</dbReference>
<dbReference type="InterPro" id="IPR027417">
    <property type="entry name" value="P-loop_NTPase"/>
</dbReference>
<comment type="caution">
    <text evidence="7">The sequence shown here is derived from an EMBL/GenBank/DDBJ whole genome shotgun (WGS) entry which is preliminary data.</text>
</comment>
<dbReference type="Pfam" id="PF01031">
    <property type="entry name" value="Dynamin_M"/>
    <property type="match status" value="1"/>
</dbReference>
<evidence type="ECO:0000259" key="5">
    <source>
        <dbReference type="PROSITE" id="PS51388"/>
    </source>
</evidence>
<dbReference type="InterPro" id="IPR045063">
    <property type="entry name" value="Dynamin_N"/>
</dbReference>
<dbReference type="InterPro" id="IPR030381">
    <property type="entry name" value="G_DYNAMIN_dom"/>
</dbReference>
<dbReference type="GO" id="GO:0005874">
    <property type="term" value="C:microtubule"/>
    <property type="evidence" value="ECO:0007669"/>
    <property type="project" value="TreeGrafter"/>
</dbReference>
<dbReference type="PRINTS" id="PR00195">
    <property type="entry name" value="DYNAMIN"/>
</dbReference>
<feature type="domain" description="Dynamin-type G" evidence="6">
    <location>
        <begin position="70"/>
        <end position="332"/>
    </location>
</feature>
<dbReference type="InterPro" id="IPR020850">
    <property type="entry name" value="GED_dom"/>
</dbReference>
<gene>
    <name evidence="7" type="ORF">TorRG33x02_260080</name>
</gene>
<feature type="region of interest" description="Disordered" evidence="4">
    <location>
        <begin position="1"/>
        <end position="20"/>
    </location>
</feature>
<dbReference type="InterPro" id="IPR000375">
    <property type="entry name" value="Dynamin_stalk"/>
</dbReference>
<keyword evidence="3" id="KW-0505">Motor protein</keyword>
<dbReference type="EMBL" id="JXTC01000290">
    <property type="protein sequence ID" value="PON69181.1"/>
    <property type="molecule type" value="Genomic_DNA"/>
</dbReference>
<dbReference type="SMART" id="SM00053">
    <property type="entry name" value="DYNc"/>
    <property type="match status" value="1"/>
</dbReference>
<keyword evidence="2" id="KW-0342">GTP-binding</keyword>
<dbReference type="Proteomes" id="UP000237000">
    <property type="component" value="Unassembled WGS sequence"/>
</dbReference>